<dbReference type="SMART" id="SM00862">
    <property type="entry name" value="Trans_reg_C"/>
    <property type="match status" value="1"/>
</dbReference>
<dbReference type="EMBL" id="LAZR01053120">
    <property type="protein sequence ID" value="KKK81449.1"/>
    <property type="molecule type" value="Genomic_DNA"/>
</dbReference>
<keyword evidence="3" id="KW-0238">DNA-binding</keyword>
<dbReference type="Pfam" id="PF00486">
    <property type="entry name" value="Trans_reg_C"/>
    <property type="match status" value="1"/>
</dbReference>
<gene>
    <name evidence="7" type="ORF">LCGC14_2813330</name>
</gene>
<sequence length="230" mass="25870">MKLLLIEDDKQNRDFLYKAFSEQGYTVDTAADGQQGLLLSTCEEYDIIILDRMLPKLDGLQVLAALRATGKTTPVLILSALDKVDDRVTGLKAGGDDYLVKPFAFSELAIRAENLIKRQVAHPPLNTILRLANLQVDYANHKAEVAGQALSLQPKEFKLLRFLLEHQGKLVTRTLLFEAVWEYHFDPGTNVIDVHIARLRKKLQQFDAGVHIETIRGVGYRLAKEQNYAG</sequence>
<organism evidence="7">
    <name type="scientific">marine sediment metagenome</name>
    <dbReference type="NCBI Taxonomy" id="412755"/>
    <lineage>
        <taxon>unclassified sequences</taxon>
        <taxon>metagenomes</taxon>
        <taxon>ecological metagenomes</taxon>
    </lineage>
</organism>
<dbReference type="InterPro" id="IPR001867">
    <property type="entry name" value="OmpR/PhoB-type_DNA-bd"/>
</dbReference>
<evidence type="ECO:0000313" key="7">
    <source>
        <dbReference type="EMBL" id="KKK81449.1"/>
    </source>
</evidence>
<comment type="caution">
    <text evidence="7">The sequence shown here is derived from an EMBL/GenBank/DDBJ whole genome shotgun (WGS) entry which is preliminary data.</text>
</comment>
<feature type="domain" description="Response regulatory" evidence="5">
    <location>
        <begin position="2"/>
        <end position="116"/>
    </location>
</feature>
<proteinExistence type="predicted"/>
<reference evidence="7" key="1">
    <citation type="journal article" date="2015" name="Nature">
        <title>Complex archaea that bridge the gap between prokaryotes and eukaryotes.</title>
        <authorList>
            <person name="Spang A."/>
            <person name="Saw J.H."/>
            <person name="Jorgensen S.L."/>
            <person name="Zaremba-Niedzwiedzka K."/>
            <person name="Martijn J."/>
            <person name="Lind A.E."/>
            <person name="van Eijk R."/>
            <person name="Schleper C."/>
            <person name="Guy L."/>
            <person name="Ettema T.J."/>
        </authorList>
    </citation>
    <scope>NUCLEOTIDE SEQUENCE</scope>
</reference>
<keyword evidence="2" id="KW-0805">Transcription regulation</keyword>
<dbReference type="SUPFAM" id="SSF52172">
    <property type="entry name" value="CheY-like"/>
    <property type="match status" value="1"/>
</dbReference>
<dbReference type="InterPro" id="IPR001789">
    <property type="entry name" value="Sig_transdc_resp-reg_receiver"/>
</dbReference>
<evidence type="ECO:0000256" key="2">
    <source>
        <dbReference type="ARBA" id="ARBA00023015"/>
    </source>
</evidence>
<dbReference type="FunFam" id="1.10.10.10:FF:000005">
    <property type="entry name" value="Two-component system response regulator"/>
    <property type="match status" value="1"/>
</dbReference>
<evidence type="ECO:0000256" key="4">
    <source>
        <dbReference type="ARBA" id="ARBA00023163"/>
    </source>
</evidence>
<keyword evidence="1" id="KW-0597">Phosphoprotein</keyword>
<dbReference type="PANTHER" id="PTHR48111:SF41">
    <property type="entry name" value="TRANSCRIPTIONAL REGULATORY PROTEIN CUSR-RELATED"/>
    <property type="match status" value="1"/>
</dbReference>
<dbReference type="SMART" id="SM00448">
    <property type="entry name" value="REC"/>
    <property type="match status" value="1"/>
</dbReference>
<keyword evidence="4" id="KW-0804">Transcription</keyword>
<dbReference type="Gene3D" id="3.40.50.2300">
    <property type="match status" value="1"/>
</dbReference>
<dbReference type="GO" id="GO:0032993">
    <property type="term" value="C:protein-DNA complex"/>
    <property type="evidence" value="ECO:0007669"/>
    <property type="project" value="TreeGrafter"/>
</dbReference>
<dbReference type="CDD" id="cd00383">
    <property type="entry name" value="trans_reg_C"/>
    <property type="match status" value="1"/>
</dbReference>
<dbReference type="GO" id="GO:0000156">
    <property type="term" value="F:phosphorelay response regulator activity"/>
    <property type="evidence" value="ECO:0007669"/>
    <property type="project" value="TreeGrafter"/>
</dbReference>
<evidence type="ECO:0000256" key="3">
    <source>
        <dbReference type="ARBA" id="ARBA00023125"/>
    </source>
</evidence>
<name>A0A0F9ASP4_9ZZZZ</name>
<feature type="domain" description="OmpR/PhoB-type" evidence="6">
    <location>
        <begin position="126"/>
        <end position="224"/>
    </location>
</feature>
<dbReference type="Gene3D" id="1.10.10.10">
    <property type="entry name" value="Winged helix-like DNA-binding domain superfamily/Winged helix DNA-binding domain"/>
    <property type="match status" value="1"/>
</dbReference>
<dbReference type="GO" id="GO:0005829">
    <property type="term" value="C:cytosol"/>
    <property type="evidence" value="ECO:0007669"/>
    <property type="project" value="TreeGrafter"/>
</dbReference>
<dbReference type="PROSITE" id="PS50110">
    <property type="entry name" value="RESPONSE_REGULATORY"/>
    <property type="match status" value="1"/>
</dbReference>
<protein>
    <recommendedName>
        <fullName evidence="8">DNA-binding response regulator</fullName>
    </recommendedName>
</protein>
<dbReference type="InterPro" id="IPR036388">
    <property type="entry name" value="WH-like_DNA-bd_sf"/>
</dbReference>
<dbReference type="InterPro" id="IPR011006">
    <property type="entry name" value="CheY-like_superfamily"/>
</dbReference>
<evidence type="ECO:0000259" key="6">
    <source>
        <dbReference type="PROSITE" id="PS51755"/>
    </source>
</evidence>
<dbReference type="PANTHER" id="PTHR48111">
    <property type="entry name" value="REGULATOR OF RPOS"/>
    <property type="match status" value="1"/>
</dbReference>
<accession>A0A0F9ASP4</accession>
<evidence type="ECO:0000259" key="5">
    <source>
        <dbReference type="PROSITE" id="PS50110"/>
    </source>
</evidence>
<dbReference type="GO" id="GO:0000976">
    <property type="term" value="F:transcription cis-regulatory region binding"/>
    <property type="evidence" value="ECO:0007669"/>
    <property type="project" value="TreeGrafter"/>
</dbReference>
<dbReference type="PROSITE" id="PS51755">
    <property type="entry name" value="OMPR_PHOB"/>
    <property type="match status" value="1"/>
</dbReference>
<evidence type="ECO:0008006" key="8">
    <source>
        <dbReference type="Google" id="ProtNLM"/>
    </source>
</evidence>
<dbReference type="CDD" id="cd19935">
    <property type="entry name" value="REC_OmpR_CusR-like"/>
    <property type="match status" value="1"/>
</dbReference>
<dbReference type="AlphaFoldDB" id="A0A0F9ASP4"/>
<dbReference type="Pfam" id="PF00072">
    <property type="entry name" value="Response_reg"/>
    <property type="match status" value="1"/>
</dbReference>
<dbReference type="InterPro" id="IPR039420">
    <property type="entry name" value="WalR-like"/>
</dbReference>
<dbReference type="GO" id="GO:0006355">
    <property type="term" value="P:regulation of DNA-templated transcription"/>
    <property type="evidence" value="ECO:0007669"/>
    <property type="project" value="InterPro"/>
</dbReference>
<evidence type="ECO:0000256" key="1">
    <source>
        <dbReference type="ARBA" id="ARBA00022553"/>
    </source>
</evidence>